<dbReference type="Proteomes" id="UP001153076">
    <property type="component" value="Unassembled WGS sequence"/>
</dbReference>
<dbReference type="AlphaFoldDB" id="A0A9Q1KEG7"/>
<keyword evidence="2" id="KW-1185">Reference proteome</keyword>
<gene>
    <name evidence="1" type="ORF">Cgig2_001799</name>
</gene>
<reference evidence="1" key="1">
    <citation type="submission" date="2022-04" db="EMBL/GenBank/DDBJ databases">
        <title>Carnegiea gigantea Genome sequencing and assembly v2.</title>
        <authorList>
            <person name="Copetti D."/>
            <person name="Sanderson M.J."/>
            <person name="Burquez A."/>
            <person name="Wojciechowski M.F."/>
        </authorList>
    </citation>
    <scope>NUCLEOTIDE SEQUENCE</scope>
    <source>
        <strain evidence="1">SGP5-SGP5p</strain>
        <tissue evidence="1">Aerial part</tissue>
    </source>
</reference>
<proteinExistence type="predicted"/>
<evidence type="ECO:0000313" key="2">
    <source>
        <dbReference type="Proteomes" id="UP001153076"/>
    </source>
</evidence>
<accession>A0A9Q1KEG7</accession>
<dbReference type="EMBL" id="JAKOGI010000136">
    <property type="protein sequence ID" value="KAJ8442706.1"/>
    <property type="molecule type" value="Genomic_DNA"/>
</dbReference>
<sequence length="191" mass="21594">MRSRDAEVEGEWVSKSLVYNSDKPRDLEALATAIISKYGQCSRSFALSSCKFILTFPTLEQMEAALNKYQELDNWFTDILSPTIQVIRKPQYPSPSPHIEAMDSSDGVIRRHREWIASSDDTTQSDLKEGGTHIVDLDVESTELLGFQDNSNEELAGDSPNCSSYSVRRTKTISFSQHGHYEEMIKFAKFA</sequence>
<name>A0A9Q1KEG7_9CARY</name>
<protein>
    <submittedName>
        <fullName evidence="1">Uncharacterized protein</fullName>
    </submittedName>
</protein>
<comment type="caution">
    <text evidence="1">The sequence shown here is derived from an EMBL/GenBank/DDBJ whole genome shotgun (WGS) entry which is preliminary data.</text>
</comment>
<organism evidence="1 2">
    <name type="scientific">Carnegiea gigantea</name>
    <dbReference type="NCBI Taxonomy" id="171969"/>
    <lineage>
        <taxon>Eukaryota</taxon>
        <taxon>Viridiplantae</taxon>
        <taxon>Streptophyta</taxon>
        <taxon>Embryophyta</taxon>
        <taxon>Tracheophyta</taxon>
        <taxon>Spermatophyta</taxon>
        <taxon>Magnoliopsida</taxon>
        <taxon>eudicotyledons</taxon>
        <taxon>Gunneridae</taxon>
        <taxon>Pentapetalae</taxon>
        <taxon>Caryophyllales</taxon>
        <taxon>Cactineae</taxon>
        <taxon>Cactaceae</taxon>
        <taxon>Cactoideae</taxon>
        <taxon>Echinocereeae</taxon>
        <taxon>Carnegiea</taxon>
    </lineage>
</organism>
<evidence type="ECO:0000313" key="1">
    <source>
        <dbReference type="EMBL" id="KAJ8442706.1"/>
    </source>
</evidence>